<dbReference type="CDD" id="cd02440">
    <property type="entry name" value="AdoMet_MTases"/>
    <property type="match status" value="1"/>
</dbReference>
<dbReference type="PANTHER" id="PTHR10631">
    <property type="entry name" value="N 2 ,N 2 -DIMETHYLGUANOSINE TRNA METHYLTRANSFERASE"/>
    <property type="match status" value="1"/>
</dbReference>
<feature type="binding site" evidence="8">
    <location>
        <position position="275"/>
    </location>
    <ligand>
        <name>Zn(2+)</name>
        <dbReference type="ChEBI" id="CHEBI:29105"/>
    </ligand>
</feature>
<dbReference type="InterPro" id="IPR042296">
    <property type="entry name" value="tRNA_met_Trm1_C"/>
</dbReference>
<evidence type="ECO:0000256" key="8">
    <source>
        <dbReference type="HAMAP-Rule" id="MF_00290"/>
    </source>
</evidence>
<keyword evidence="4 8" id="KW-0949">S-adenosyl-L-methionine</keyword>
<dbReference type="GO" id="GO:0002940">
    <property type="term" value="P:tRNA N2-guanine methylation"/>
    <property type="evidence" value="ECO:0007669"/>
    <property type="project" value="TreeGrafter"/>
</dbReference>
<evidence type="ECO:0000256" key="5">
    <source>
        <dbReference type="ARBA" id="ARBA00022694"/>
    </source>
</evidence>
<dbReference type="SUPFAM" id="SSF53335">
    <property type="entry name" value="S-adenosyl-L-methionine-dependent methyltransferases"/>
    <property type="match status" value="1"/>
</dbReference>
<dbReference type="EMBL" id="LHXM01000028">
    <property type="protein sequence ID" value="KXA91300.1"/>
    <property type="molecule type" value="Genomic_DNA"/>
</dbReference>
<evidence type="ECO:0000313" key="11">
    <source>
        <dbReference type="Proteomes" id="UP000070195"/>
    </source>
</evidence>
<comment type="similarity">
    <text evidence="8 9">Belongs to the class I-like SAM-binding methyltransferase superfamily. Trm1 family.</text>
</comment>
<comment type="caution">
    <text evidence="10">The sequence shown here is derived from an EMBL/GenBank/DDBJ whole genome shotgun (WGS) entry which is preliminary data.</text>
</comment>
<keyword evidence="11" id="KW-1185">Reference proteome</keyword>
<feature type="binding site" evidence="8">
    <location>
        <position position="93"/>
    </location>
    <ligand>
        <name>S-adenosyl-L-methionine</name>
        <dbReference type="ChEBI" id="CHEBI:59789"/>
    </ligand>
</feature>
<feature type="binding site" evidence="8">
    <location>
        <position position="75"/>
    </location>
    <ligand>
        <name>S-adenosyl-L-methionine</name>
        <dbReference type="ChEBI" id="CHEBI:59789"/>
    </ligand>
</feature>
<name>A0A133UAT2_9EURY</name>
<keyword evidence="6 8" id="KW-0694">RNA-binding</keyword>
<dbReference type="Gene3D" id="3.40.50.150">
    <property type="entry name" value="Vaccinia Virus protein VP39"/>
    <property type="match status" value="1"/>
</dbReference>
<evidence type="ECO:0000256" key="9">
    <source>
        <dbReference type="PROSITE-ProRule" id="PRU00958"/>
    </source>
</evidence>
<dbReference type="PROSITE" id="PS51626">
    <property type="entry name" value="SAM_MT_TRM1"/>
    <property type="match status" value="1"/>
</dbReference>
<dbReference type="AlphaFoldDB" id="A0A133UAT2"/>
<keyword evidence="1 8" id="KW-0820">tRNA-binding</keyword>
<keyword evidence="2 8" id="KW-0489">Methyltransferase</keyword>
<keyword evidence="5 8" id="KW-0819">tRNA processing</keyword>
<feature type="binding site" evidence="8">
    <location>
        <position position="46"/>
    </location>
    <ligand>
        <name>S-adenosyl-L-methionine</name>
        <dbReference type="ChEBI" id="CHEBI:59789"/>
    </ligand>
</feature>
<evidence type="ECO:0000256" key="4">
    <source>
        <dbReference type="ARBA" id="ARBA00022691"/>
    </source>
</evidence>
<comment type="catalytic activity">
    <reaction evidence="8">
        <text>guanosine(26) in tRNA + 2 S-adenosyl-L-methionine = N(2)-dimethylguanosine(26) in tRNA + 2 S-adenosyl-L-homocysteine + 2 H(+)</text>
        <dbReference type="Rhea" id="RHEA:43140"/>
        <dbReference type="Rhea" id="RHEA-COMP:10359"/>
        <dbReference type="Rhea" id="RHEA-COMP:10360"/>
        <dbReference type="ChEBI" id="CHEBI:15378"/>
        <dbReference type="ChEBI" id="CHEBI:57856"/>
        <dbReference type="ChEBI" id="CHEBI:59789"/>
        <dbReference type="ChEBI" id="CHEBI:74269"/>
        <dbReference type="ChEBI" id="CHEBI:74513"/>
        <dbReference type="EC" id="2.1.1.216"/>
    </reaction>
</comment>
<feature type="binding site" evidence="8">
    <location>
        <position position="273"/>
    </location>
    <ligand>
        <name>Zn(2+)</name>
        <dbReference type="ChEBI" id="CHEBI:29105"/>
    </ligand>
</feature>
<dbReference type="HAMAP" id="MF_00290">
    <property type="entry name" value="tRNA_dimethyltr_TRM1"/>
    <property type="match status" value="1"/>
</dbReference>
<evidence type="ECO:0000256" key="1">
    <source>
        <dbReference type="ARBA" id="ARBA00022555"/>
    </source>
</evidence>
<feature type="binding site" evidence="8">
    <location>
        <position position="253"/>
    </location>
    <ligand>
        <name>Zn(2+)</name>
        <dbReference type="ChEBI" id="CHEBI:29105"/>
    </ligand>
</feature>
<feature type="binding site" evidence="8">
    <location>
        <position position="120"/>
    </location>
    <ligand>
        <name>S-adenosyl-L-methionine</name>
        <dbReference type="ChEBI" id="CHEBI:59789"/>
    </ligand>
</feature>
<evidence type="ECO:0000256" key="3">
    <source>
        <dbReference type="ARBA" id="ARBA00022679"/>
    </source>
</evidence>
<evidence type="ECO:0000256" key="7">
    <source>
        <dbReference type="ARBA" id="ARBA00039099"/>
    </source>
</evidence>
<dbReference type="InterPro" id="IPR002905">
    <property type="entry name" value="Trm1"/>
</dbReference>
<evidence type="ECO:0000256" key="6">
    <source>
        <dbReference type="ARBA" id="ARBA00022884"/>
    </source>
</evidence>
<feature type="binding site" evidence="8">
    <location>
        <position position="256"/>
    </location>
    <ligand>
        <name>Zn(2+)</name>
        <dbReference type="ChEBI" id="CHEBI:29105"/>
    </ligand>
</feature>
<proteinExistence type="inferred from homology"/>
<protein>
    <recommendedName>
        <fullName evidence="7 8">tRNA (guanine(26)-N(2))-dimethyltransferase</fullName>
        <ecNumber evidence="7 8">2.1.1.216</ecNumber>
    </recommendedName>
    <alternativeName>
        <fullName evidence="8">tRNA 2,2-dimethylguanosine-26 methyltransferase</fullName>
    </alternativeName>
    <alternativeName>
        <fullName evidence="8">tRNA(guanine-26,N(2)-N(2)) methyltransferase</fullName>
    </alternativeName>
    <alternativeName>
        <fullName evidence="8">tRNA(m(2,2)G26)dimethyltransferase</fullName>
    </alternativeName>
</protein>
<dbReference type="InterPro" id="IPR022923">
    <property type="entry name" value="TRM1_arc_bac"/>
</dbReference>
<keyword evidence="3 8" id="KW-0808">Transferase</keyword>
<dbReference type="Pfam" id="PF02005">
    <property type="entry name" value="TRM"/>
    <property type="match status" value="1"/>
</dbReference>
<organism evidence="10 11">
    <name type="scientific">candidate division MSBL1 archaeon SCGC-AAA259D18</name>
    <dbReference type="NCBI Taxonomy" id="1698262"/>
    <lineage>
        <taxon>Archaea</taxon>
        <taxon>Methanobacteriati</taxon>
        <taxon>Methanobacteriota</taxon>
        <taxon>candidate division MSBL1</taxon>
    </lineage>
</organism>
<dbReference type="GO" id="GO:0046872">
    <property type="term" value="F:metal ion binding"/>
    <property type="evidence" value="ECO:0007669"/>
    <property type="project" value="UniProtKB-KW"/>
</dbReference>
<accession>A0A133UAT2</accession>
<dbReference type="EC" id="2.1.1.216" evidence="7 8"/>
<dbReference type="Gene3D" id="3.30.56.70">
    <property type="entry name" value="N2,N2-dimethylguanosine tRNA methyltransferase, C-terminal domain"/>
    <property type="match status" value="1"/>
</dbReference>
<keyword evidence="8" id="KW-0862">Zinc</keyword>
<dbReference type="NCBIfam" id="TIGR00308">
    <property type="entry name" value="TRM1"/>
    <property type="match status" value="1"/>
</dbReference>
<keyword evidence="8" id="KW-0479">Metal-binding</keyword>
<comment type="function">
    <text evidence="8">Dimethylates a single guanine residue at position 26 of a number of tRNAs using S-adenosyl-L-methionine as donor of the methyl groups.</text>
</comment>
<dbReference type="InterPro" id="IPR029063">
    <property type="entry name" value="SAM-dependent_MTases_sf"/>
</dbReference>
<reference evidence="10 11" key="1">
    <citation type="journal article" date="2016" name="Sci. Rep.">
        <title>Metabolic traits of an uncultured archaeal lineage -MSBL1- from brine pools of the Red Sea.</title>
        <authorList>
            <person name="Mwirichia R."/>
            <person name="Alam I."/>
            <person name="Rashid M."/>
            <person name="Vinu M."/>
            <person name="Ba-Alawi W."/>
            <person name="Anthony Kamau A."/>
            <person name="Kamanda Ngugi D."/>
            <person name="Goker M."/>
            <person name="Klenk H.P."/>
            <person name="Bajic V."/>
            <person name="Stingl U."/>
        </authorList>
    </citation>
    <scope>NUCLEOTIDE SEQUENCE [LARGE SCALE GENOMIC DNA]</scope>
    <source>
        <strain evidence="10">SCGC-AAA259D18</strain>
    </source>
</reference>
<dbReference type="PATRIC" id="fig|1698262.3.peg.282"/>
<gene>
    <name evidence="8" type="primary">trm1</name>
    <name evidence="10" type="ORF">AKJ63_01670</name>
</gene>
<dbReference type="Proteomes" id="UP000070195">
    <property type="component" value="Unassembled WGS sequence"/>
</dbReference>
<dbReference type="GO" id="GO:0000049">
    <property type="term" value="F:tRNA binding"/>
    <property type="evidence" value="ECO:0007669"/>
    <property type="project" value="UniProtKB-UniRule"/>
</dbReference>
<dbReference type="PANTHER" id="PTHR10631:SF3">
    <property type="entry name" value="TRNA (GUANINE(26)-N(2))-DIMETHYLTRANSFERASE"/>
    <property type="match status" value="1"/>
</dbReference>
<evidence type="ECO:0000256" key="2">
    <source>
        <dbReference type="ARBA" id="ARBA00022603"/>
    </source>
</evidence>
<sequence length="387" mass="43522">MVETQQIEEGEVKLEVPKLENFKTSPKEYVPSQTPVFFNPIMELSRDISVSSLRSMSKGWDDLRICDVLAGVGARGLRYAKEVDGIDKVIVNDRTPEAAELIRKNIKLNNLSSAEMKKEDANLLLDNYPSWFHVIELDPFGSPVPFLDSSFSAIYRRGMFFVTATDTAPLCGAHPRACLRKYGSRPLRTPYSRELGLRIMIGSLQRRAAARDVALEPKLSHATQHYFRAHFRAVEGGRRADEILKGQGYISHCYGCGRRVSSRGMPADLPSECECGRGFEHAGPMWLGDLADKEHLREVIGDLLTRDFDLQKKEERLLRLLMDEAEGPTTFHDVHEVSSEAGVSPPKFKRLTSQLRDRGYIALRTHFSDTGLRTDAPMEVLIEIVSG</sequence>
<feature type="binding site" evidence="8">
    <location>
        <position position="121"/>
    </location>
    <ligand>
        <name>S-adenosyl-L-methionine</name>
        <dbReference type="ChEBI" id="CHEBI:59789"/>
    </ligand>
</feature>
<dbReference type="GO" id="GO:0160104">
    <property type="term" value="F:tRNA (guanine(26)-N2)-dimethyltransferase activity"/>
    <property type="evidence" value="ECO:0007669"/>
    <property type="project" value="UniProtKB-UniRule"/>
</dbReference>
<evidence type="ECO:0000313" key="10">
    <source>
        <dbReference type="EMBL" id="KXA91300.1"/>
    </source>
</evidence>